<dbReference type="Proteomes" id="UP000250918">
    <property type="component" value="Unassembled WGS sequence"/>
</dbReference>
<dbReference type="SMART" id="SM00267">
    <property type="entry name" value="GGDEF"/>
    <property type="match status" value="1"/>
</dbReference>
<protein>
    <recommendedName>
        <fullName evidence="2">GGDEF domain-containing protein</fullName>
    </recommendedName>
</protein>
<dbReference type="Gene3D" id="3.30.70.270">
    <property type="match status" value="1"/>
</dbReference>
<dbReference type="Pfam" id="PF01590">
    <property type="entry name" value="GAF"/>
    <property type="match status" value="1"/>
</dbReference>
<sequence>MKLFLDRHKTLLPRVDVIYLLTRVMTFVGLVWFFVDQYRSDQDWGLVLLLVSTYLLHMLTFTAAAAGRFDLKLAYFSAILYDLLFIPVYISLTGGLASSFFLLYYLTVSVAAYVLTFWCAAVIAFLATGSYLVCVWGDISVANSIDISMRIGLLWALLLGISYVSDFLRRSESRLMKLFDTLNLRTSELEKSQAQLEMIYENTRILAALLDNDGVIREVMRIMCATLQYQTCAVILKDKWGNFYYRARSVEGRQSYHLKAIDIQTIELIRKVAVMGEPIRLKDVRDRTDIQPLMAGAQAMMIVPMISHNQTHGLLIAESTQALAYSERDVKLLTIVARSAALAIENSELHKRMEELTTIDELTETYNYRYFVQKLQEEKKRALRYDVPVSIIMVDIDWFKKLNDTYGHEVGNIVLRDLSRIVKKCIRDVDIFARYGGEEFVIILPQTPQIEASQIGERIRDQVENNVIDAGPAGKLKITVSVGVSSYPENGRSQEELVSVADQALYRAKGSGKNLVCTI</sequence>
<dbReference type="GO" id="GO:1902201">
    <property type="term" value="P:negative regulation of bacterial-type flagellum-dependent cell motility"/>
    <property type="evidence" value="ECO:0007669"/>
    <property type="project" value="TreeGrafter"/>
</dbReference>
<dbReference type="SMART" id="SM00065">
    <property type="entry name" value="GAF"/>
    <property type="match status" value="1"/>
</dbReference>
<dbReference type="InterPro" id="IPR043128">
    <property type="entry name" value="Rev_trsase/Diguanyl_cyclase"/>
</dbReference>
<dbReference type="PANTHER" id="PTHR45138">
    <property type="entry name" value="REGULATORY COMPONENTS OF SENSORY TRANSDUCTION SYSTEM"/>
    <property type="match status" value="1"/>
</dbReference>
<feature type="transmembrane region" description="Helical" evidence="1">
    <location>
        <begin position="147"/>
        <end position="168"/>
    </location>
</feature>
<evidence type="ECO:0000259" key="2">
    <source>
        <dbReference type="PROSITE" id="PS50887"/>
    </source>
</evidence>
<feature type="transmembrane region" description="Helical" evidence="1">
    <location>
        <begin position="102"/>
        <end position="127"/>
    </location>
</feature>
<dbReference type="InterPro" id="IPR029016">
    <property type="entry name" value="GAF-like_dom_sf"/>
</dbReference>
<dbReference type="GO" id="GO:0005886">
    <property type="term" value="C:plasma membrane"/>
    <property type="evidence" value="ECO:0007669"/>
    <property type="project" value="TreeGrafter"/>
</dbReference>
<dbReference type="CDD" id="cd01949">
    <property type="entry name" value="GGDEF"/>
    <property type="match status" value="1"/>
</dbReference>
<reference evidence="3 4" key="1">
    <citation type="journal article" date="2018" name="ISME J.">
        <title>A methanotrophic archaeon couples anaerobic oxidation of methane to Fe(III) reduction.</title>
        <authorList>
            <person name="Cai C."/>
            <person name="Leu A.O."/>
            <person name="Xie G.J."/>
            <person name="Guo J."/>
            <person name="Feng Y."/>
            <person name="Zhao J.X."/>
            <person name="Tyson G.W."/>
            <person name="Yuan Z."/>
            <person name="Hu S."/>
        </authorList>
    </citation>
    <scope>NUCLEOTIDE SEQUENCE [LARGE SCALE GENOMIC DNA]</scope>
    <source>
        <strain evidence="3">FeB_12</strain>
    </source>
</reference>
<dbReference type="Gene3D" id="3.30.450.40">
    <property type="match status" value="1"/>
</dbReference>
<keyword evidence="1" id="KW-1133">Transmembrane helix</keyword>
<accession>A0A855WX82</accession>
<dbReference type="SUPFAM" id="SSF55073">
    <property type="entry name" value="Nucleotide cyclase"/>
    <property type="match status" value="1"/>
</dbReference>
<gene>
    <name evidence="3" type="ORF">C3F09_12480</name>
</gene>
<keyword evidence="1" id="KW-0812">Transmembrane</keyword>
<dbReference type="NCBIfam" id="TIGR00254">
    <property type="entry name" value="GGDEF"/>
    <property type="match status" value="1"/>
</dbReference>
<evidence type="ECO:0000313" key="3">
    <source>
        <dbReference type="EMBL" id="PWB68024.1"/>
    </source>
</evidence>
<name>A0A855WX82_9BACT</name>
<proteinExistence type="predicted"/>
<dbReference type="InterPro" id="IPR029787">
    <property type="entry name" value="Nucleotide_cyclase"/>
</dbReference>
<dbReference type="PANTHER" id="PTHR45138:SF9">
    <property type="entry name" value="DIGUANYLATE CYCLASE DGCM-RELATED"/>
    <property type="match status" value="1"/>
</dbReference>
<dbReference type="EMBL" id="PQAP01000220">
    <property type="protein sequence ID" value="PWB68024.1"/>
    <property type="molecule type" value="Genomic_DNA"/>
</dbReference>
<feature type="transmembrane region" description="Helical" evidence="1">
    <location>
        <begin position="47"/>
        <end position="67"/>
    </location>
</feature>
<dbReference type="GO" id="GO:0052621">
    <property type="term" value="F:diguanylate cyclase activity"/>
    <property type="evidence" value="ECO:0007669"/>
    <property type="project" value="TreeGrafter"/>
</dbReference>
<dbReference type="PROSITE" id="PS50887">
    <property type="entry name" value="GGDEF"/>
    <property type="match status" value="1"/>
</dbReference>
<dbReference type="InterPro" id="IPR000160">
    <property type="entry name" value="GGDEF_dom"/>
</dbReference>
<evidence type="ECO:0000256" key="1">
    <source>
        <dbReference type="SAM" id="Phobius"/>
    </source>
</evidence>
<evidence type="ECO:0000313" key="4">
    <source>
        <dbReference type="Proteomes" id="UP000250918"/>
    </source>
</evidence>
<feature type="domain" description="GGDEF" evidence="2">
    <location>
        <begin position="387"/>
        <end position="519"/>
    </location>
</feature>
<dbReference type="GO" id="GO:0043709">
    <property type="term" value="P:cell adhesion involved in single-species biofilm formation"/>
    <property type="evidence" value="ECO:0007669"/>
    <property type="project" value="TreeGrafter"/>
</dbReference>
<dbReference type="FunFam" id="3.30.70.270:FF:000001">
    <property type="entry name" value="Diguanylate cyclase domain protein"/>
    <property type="match status" value="1"/>
</dbReference>
<organism evidence="3 4">
    <name type="scientific">candidate division GN15 bacterium</name>
    <dbReference type="NCBI Taxonomy" id="2072418"/>
    <lineage>
        <taxon>Bacteria</taxon>
        <taxon>candidate division GN15</taxon>
    </lineage>
</organism>
<comment type="caution">
    <text evidence="3">The sequence shown here is derived from an EMBL/GenBank/DDBJ whole genome shotgun (WGS) entry which is preliminary data.</text>
</comment>
<dbReference type="AlphaFoldDB" id="A0A855WX82"/>
<keyword evidence="1" id="KW-0472">Membrane</keyword>
<dbReference type="InterPro" id="IPR003018">
    <property type="entry name" value="GAF"/>
</dbReference>
<dbReference type="InterPro" id="IPR050469">
    <property type="entry name" value="Diguanylate_Cyclase"/>
</dbReference>
<dbReference type="SUPFAM" id="SSF55781">
    <property type="entry name" value="GAF domain-like"/>
    <property type="match status" value="1"/>
</dbReference>
<dbReference type="Pfam" id="PF00990">
    <property type="entry name" value="GGDEF"/>
    <property type="match status" value="1"/>
</dbReference>
<feature type="transmembrane region" description="Helical" evidence="1">
    <location>
        <begin position="17"/>
        <end position="35"/>
    </location>
</feature>